<dbReference type="PROSITE" id="PS51007">
    <property type="entry name" value="CYTC"/>
    <property type="match status" value="2"/>
</dbReference>
<feature type="domain" description="Cytochrome c" evidence="7">
    <location>
        <begin position="148"/>
        <end position="224"/>
    </location>
</feature>
<dbReference type="GO" id="GO:0046872">
    <property type="term" value="F:metal ion binding"/>
    <property type="evidence" value="ECO:0007669"/>
    <property type="project" value="UniProtKB-KW"/>
</dbReference>
<keyword evidence="4" id="KW-0249">Electron transport</keyword>
<dbReference type="GO" id="GO:0009055">
    <property type="term" value="F:electron transfer activity"/>
    <property type="evidence" value="ECO:0007669"/>
    <property type="project" value="InterPro"/>
</dbReference>
<dbReference type="SUPFAM" id="SSF46626">
    <property type="entry name" value="Cytochrome c"/>
    <property type="match status" value="2"/>
</dbReference>
<dbReference type="Proteomes" id="UP001320898">
    <property type="component" value="Unassembled WGS sequence"/>
</dbReference>
<dbReference type="GO" id="GO:0020037">
    <property type="term" value="F:heme binding"/>
    <property type="evidence" value="ECO:0007669"/>
    <property type="project" value="InterPro"/>
</dbReference>
<dbReference type="RefSeq" id="WP_261616919.1">
    <property type="nucleotide sequence ID" value="NZ_JALIDZ010000007.1"/>
</dbReference>
<evidence type="ECO:0000256" key="3">
    <source>
        <dbReference type="ARBA" id="ARBA00022723"/>
    </source>
</evidence>
<evidence type="ECO:0000259" key="7">
    <source>
        <dbReference type="PROSITE" id="PS51007"/>
    </source>
</evidence>
<dbReference type="InterPro" id="IPR009056">
    <property type="entry name" value="Cyt_c-like_dom"/>
</dbReference>
<keyword evidence="3 6" id="KW-0479">Metal-binding</keyword>
<proteinExistence type="predicted"/>
<dbReference type="Pfam" id="PF00034">
    <property type="entry name" value="Cytochrom_C"/>
    <property type="match status" value="2"/>
</dbReference>
<evidence type="ECO:0000256" key="2">
    <source>
        <dbReference type="ARBA" id="ARBA00022617"/>
    </source>
</evidence>
<evidence type="ECO:0000256" key="4">
    <source>
        <dbReference type="ARBA" id="ARBA00022982"/>
    </source>
</evidence>
<keyword evidence="2 6" id="KW-0349">Heme</keyword>
<dbReference type="InterPro" id="IPR002327">
    <property type="entry name" value="Cyt_c_1A/1B"/>
</dbReference>
<protein>
    <submittedName>
        <fullName evidence="8">C-type cytochrome</fullName>
    </submittedName>
</protein>
<dbReference type="InterPro" id="IPR036909">
    <property type="entry name" value="Cyt_c-like_dom_sf"/>
</dbReference>
<reference evidence="8 9" key="1">
    <citation type="submission" date="2022-04" db="EMBL/GenBank/DDBJ databases">
        <authorList>
            <person name="Ye Y.-Q."/>
            <person name="Du Z.-J."/>
        </authorList>
    </citation>
    <scope>NUCLEOTIDE SEQUENCE [LARGE SCALE GENOMIC DNA]</scope>
    <source>
        <strain evidence="8 9">A6E488</strain>
    </source>
</reference>
<accession>A0AAW5R1Y1</accession>
<gene>
    <name evidence="8" type="ORF">MUB46_15900</name>
</gene>
<evidence type="ECO:0000313" key="8">
    <source>
        <dbReference type="EMBL" id="MCT8973345.1"/>
    </source>
</evidence>
<dbReference type="EMBL" id="JALIDZ010000007">
    <property type="protein sequence ID" value="MCT8973345.1"/>
    <property type="molecule type" value="Genomic_DNA"/>
</dbReference>
<name>A0AAW5R1Y1_9HYPH</name>
<dbReference type="Gene3D" id="1.10.760.10">
    <property type="entry name" value="Cytochrome c-like domain"/>
    <property type="match status" value="2"/>
</dbReference>
<dbReference type="PANTHER" id="PTHR11961">
    <property type="entry name" value="CYTOCHROME C"/>
    <property type="match status" value="1"/>
</dbReference>
<keyword evidence="5 6" id="KW-0408">Iron</keyword>
<keyword evidence="9" id="KW-1185">Reference proteome</keyword>
<evidence type="ECO:0000256" key="6">
    <source>
        <dbReference type="PROSITE-ProRule" id="PRU00433"/>
    </source>
</evidence>
<sequence>MFVTATVALAAGSSFADGDPGKGEALYRSCKACHQIGAGALNGVGPHLDALFGRTAGSLDGFRYSSAMREMGADGLVWDERTLDAYLEKPQTMIPGTRMSFRGMPDPEARTRLIAYLKQASAAEPAADPTTAEAPRPEMAAAVLEIEGDPDYGEYLASECVTCHQPSGRAEGIPSIVGWPKDAFIRALFEYKTNVRSHQVMRMVTTNLGNEEVAALAAYFEQLEPQ</sequence>
<feature type="domain" description="Cytochrome c" evidence="7">
    <location>
        <begin position="18"/>
        <end position="121"/>
    </location>
</feature>
<dbReference type="PRINTS" id="PR00604">
    <property type="entry name" value="CYTCHRMECIAB"/>
</dbReference>
<comment type="caution">
    <text evidence="8">The sequence shown here is derived from an EMBL/GenBank/DDBJ whole genome shotgun (WGS) entry which is preliminary data.</text>
</comment>
<evidence type="ECO:0000256" key="1">
    <source>
        <dbReference type="ARBA" id="ARBA00022448"/>
    </source>
</evidence>
<dbReference type="AlphaFoldDB" id="A0AAW5R1Y1"/>
<organism evidence="8 9">
    <name type="scientific">Microbaculum marinisediminis</name>
    <dbReference type="NCBI Taxonomy" id="2931392"/>
    <lineage>
        <taxon>Bacteria</taxon>
        <taxon>Pseudomonadati</taxon>
        <taxon>Pseudomonadota</taxon>
        <taxon>Alphaproteobacteria</taxon>
        <taxon>Hyphomicrobiales</taxon>
        <taxon>Tepidamorphaceae</taxon>
        <taxon>Microbaculum</taxon>
    </lineage>
</organism>
<keyword evidence="1" id="KW-0813">Transport</keyword>
<evidence type="ECO:0000256" key="5">
    <source>
        <dbReference type="ARBA" id="ARBA00023004"/>
    </source>
</evidence>
<evidence type="ECO:0000313" key="9">
    <source>
        <dbReference type="Proteomes" id="UP001320898"/>
    </source>
</evidence>